<reference evidence="1 2" key="1">
    <citation type="journal article" date="2016" name="Mol. Biol. Evol.">
        <title>Comparative Genomics of Early-Diverging Mushroom-Forming Fungi Provides Insights into the Origins of Lignocellulose Decay Capabilities.</title>
        <authorList>
            <person name="Nagy L.G."/>
            <person name="Riley R."/>
            <person name="Tritt A."/>
            <person name="Adam C."/>
            <person name="Daum C."/>
            <person name="Floudas D."/>
            <person name="Sun H."/>
            <person name="Yadav J.S."/>
            <person name="Pangilinan J."/>
            <person name="Larsson K.H."/>
            <person name="Matsuura K."/>
            <person name="Barry K."/>
            <person name="Labutti K."/>
            <person name="Kuo R."/>
            <person name="Ohm R.A."/>
            <person name="Bhattacharya S.S."/>
            <person name="Shirouzu T."/>
            <person name="Yoshinaga Y."/>
            <person name="Martin F.M."/>
            <person name="Grigoriev I.V."/>
            <person name="Hibbett D.S."/>
        </authorList>
    </citation>
    <scope>NUCLEOTIDE SEQUENCE [LARGE SCALE GENOMIC DNA]</scope>
    <source>
        <strain evidence="1 2">93-53</strain>
    </source>
</reference>
<name>A0A165BMQ8_9APHY</name>
<keyword evidence="2" id="KW-1185">Reference proteome</keyword>
<dbReference type="EMBL" id="KV427666">
    <property type="protein sequence ID" value="KZT01321.1"/>
    <property type="molecule type" value="Genomic_DNA"/>
</dbReference>
<evidence type="ECO:0000313" key="1">
    <source>
        <dbReference type="EMBL" id="KZT01321.1"/>
    </source>
</evidence>
<dbReference type="GeneID" id="63822132"/>
<dbReference type="Pfam" id="PF00657">
    <property type="entry name" value="Lipase_GDSL"/>
    <property type="match status" value="1"/>
</dbReference>
<evidence type="ECO:0000313" key="2">
    <source>
        <dbReference type="Proteomes" id="UP000076871"/>
    </source>
</evidence>
<proteinExistence type="predicted"/>
<dbReference type="Proteomes" id="UP000076871">
    <property type="component" value="Unassembled WGS sequence"/>
</dbReference>
<protein>
    <submittedName>
        <fullName evidence="1">Carbohydrate esterase family 16 protein</fullName>
    </submittedName>
</protein>
<gene>
    <name evidence="1" type="ORF">LAESUDRAFT_664193</name>
</gene>
<dbReference type="Gene3D" id="3.40.50.1110">
    <property type="entry name" value="SGNH hydrolase"/>
    <property type="match status" value="1"/>
</dbReference>
<accession>A0A165BMQ8</accession>
<dbReference type="RefSeq" id="XP_040759061.1">
    <property type="nucleotide sequence ID" value="XM_040905102.1"/>
</dbReference>
<sequence length="207" mass="22925">MQDGKSRLNASCYSVAGSTVEDDLECQLERFFEQYPKKKTPDSKPPLDANKSLYVLWVGTNDCGQADPSDLEDIVDSLFANGLDELYVKAGARNFLLIDVPPNERSPAATILSTDISKQYLMWNELLNERARLFAQESKNASVFLFSANAVISAILDAPDEYGFEEEDIFEEGGPIWLDDMHLTSDVHAIIAEKLEKALHSVPCGSA</sequence>
<dbReference type="OrthoDB" id="1600564at2759"/>
<dbReference type="AlphaFoldDB" id="A0A165BMQ8"/>
<dbReference type="InterPro" id="IPR001087">
    <property type="entry name" value="GDSL"/>
</dbReference>
<dbReference type="InParanoid" id="A0A165BMQ8"/>
<dbReference type="SUPFAM" id="SSF52266">
    <property type="entry name" value="SGNH hydrolase"/>
    <property type="match status" value="1"/>
</dbReference>
<dbReference type="GO" id="GO:0016788">
    <property type="term" value="F:hydrolase activity, acting on ester bonds"/>
    <property type="evidence" value="ECO:0007669"/>
    <property type="project" value="InterPro"/>
</dbReference>
<organism evidence="1 2">
    <name type="scientific">Laetiporus sulphureus 93-53</name>
    <dbReference type="NCBI Taxonomy" id="1314785"/>
    <lineage>
        <taxon>Eukaryota</taxon>
        <taxon>Fungi</taxon>
        <taxon>Dikarya</taxon>
        <taxon>Basidiomycota</taxon>
        <taxon>Agaricomycotina</taxon>
        <taxon>Agaricomycetes</taxon>
        <taxon>Polyporales</taxon>
        <taxon>Laetiporus</taxon>
    </lineage>
</organism>
<dbReference type="InterPro" id="IPR036514">
    <property type="entry name" value="SGNH_hydro_sf"/>
</dbReference>